<evidence type="ECO:0000313" key="2">
    <source>
        <dbReference type="EMBL" id="MBI6634010.1"/>
    </source>
</evidence>
<dbReference type="Proteomes" id="UP000607562">
    <property type="component" value="Unassembled WGS sequence"/>
</dbReference>
<comment type="caution">
    <text evidence="2">The sequence shown here is derived from an EMBL/GenBank/DDBJ whole genome shotgun (WGS) entry which is preliminary data.</text>
</comment>
<evidence type="ECO:0000259" key="1">
    <source>
        <dbReference type="Pfam" id="PF16778"/>
    </source>
</evidence>
<protein>
    <submittedName>
        <fullName evidence="2">Phage tail protein</fullName>
    </submittedName>
</protein>
<dbReference type="EMBL" id="JAEILM010000044">
    <property type="protein sequence ID" value="MBI6634010.1"/>
    <property type="molecule type" value="Genomic_DNA"/>
</dbReference>
<feature type="domain" description="Phage tail assembly chaperone-like" evidence="1">
    <location>
        <begin position="71"/>
        <end position="136"/>
    </location>
</feature>
<dbReference type="Pfam" id="PF16778">
    <property type="entry name" value="Phage_tail_APC"/>
    <property type="match status" value="1"/>
</dbReference>
<organism evidence="2 3">
    <name type="scientific">Pseudomonas paralactis</name>
    <dbReference type="NCBI Taxonomy" id="1615673"/>
    <lineage>
        <taxon>Bacteria</taxon>
        <taxon>Pseudomonadati</taxon>
        <taxon>Pseudomonadota</taxon>
        <taxon>Gammaproteobacteria</taxon>
        <taxon>Pseudomonadales</taxon>
        <taxon>Pseudomonadaceae</taxon>
        <taxon>Pseudomonas</taxon>
    </lineage>
</organism>
<gene>
    <name evidence="2" type="ORF">YA0871_15195</name>
</gene>
<proteinExistence type="predicted"/>
<keyword evidence="3" id="KW-1185">Reference proteome</keyword>
<dbReference type="RefSeq" id="WP_198707811.1">
    <property type="nucleotide sequence ID" value="NZ_JAEILM010000044.1"/>
</dbReference>
<reference evidence="2 3" key="1">
    <citation type="submission" date="2020-12" db="EMBL/GenBank/DDBJ databases">
        <title>Comparative genomic insights into the epidemiology and virulence of plant pathogenic Pseudomonads from Turkey.</title>
        <authorList>
            <person name="Dillon M."/>
            <person name="Ruiz-Bedoya T."/>
            <person name="Bendalovic-Torma C."/>
            <person name="Guttman K.M."/>
            <person name="Kwak H."/>
            <person name="Middleton M.A."/>
            <person name="Wang P.W."/>
            <person name="Horuz S."/>
            <person name="Aysan Y."/>
            <person name="Guttman D.S."/>
        </authorList>
    </citation>
    <scope>NUCLEOTIDE SEQUENCE [LARGE SCALE GENOMIC DNA]</scope>
    <source>
        <strain evidence="2 3">Marul_2_1</strain>
    </source>
</reference>
<evidence type="ECO:0000313" key="3">
    <source>
        <dbReference type="Proteomes" id="UP000607562"/>
    </source>
</evidence>
<dbReference type="InterPro" id="IPR031893">
    <property type="entry name" value="Phage_tail_APC"/>
</dbReference>
<name>A0ABS0V4R1_9PSED</name>
<sequence length="144" mass="16347">MADKYATFNADGTLNLRLIKGLHAIPKGATPVDERQWQRLINETDGIWTLGGDGTITKEPLPAVGPDYAAIERQWRDGEIESVKWLRERHRDQQELDIATTLTDSEYAELLAYVQLLRGWPQAKSFPNQMYRPVAPGWIAEQVS</sequence>
<accession>A0ABS0V4R1</accession>